<dbReference type="SUPFAM" id="SSF51735">
    <property type="entry name" value="NAD(P)-binding Rossmann-fold domains"/>
    <property type="match status" value="1"/>
</dbReference>
<keyword evidence="2" id="KW-0560">Oxidoreductase</keyword>
<dbReference type="InterPro" id="IPR011032">
    <property type="entry name" value="GroES-like_sf"/>
</dbReference>
<dbReference type="InterPro" id="IPR013154">
    <property type="entry name" value="ADH-like_N"/>
</dbReference>
<sequence>MKAIVIIQPGLPEVLQIQERPTPVPEANEVLIQVKAAGVNRPDVFQRKGNYPPPLGAPVDIPGLEVAGIIAACGSAVTQWQPGQAVCALLSGGGYAEYAVVDARHCLPVPENFSFVEAASLPETVFTVWHNVFERGQLQAHDTFLVHGGSSGIGITAIQLAKALGARVFTTAGSPDKCAACEKLGAEKAINYKTEDFAEVLAPIGIDVILDMIGGSYTPKNLKILNPDGRLVFINAMQGAAGEFNIADVMRRRLTITGSTLRPRDANFKANLTAAILKNVWPLLEQGKFKPIIHQVFPLAQASQAHTLLESSTHIGKLVLAVNEF</sequence>
<dbReference type="Gene3D" id="3.90.180.10">
    <property type="entry name" value="Medium-chain alcohol dehydrogenases, catalytic domain"/>
    <property type="match status" value="1"/>
</dbReference>
<evidence type="ECO:0000259" key="3">
    <source>
        <dbReference type="SMART" id="SM00829"/>
    </source>
</evidence>
<dbReference type="Pfam" id="PF08240">
    <property type="entry name" value="ADH_N"/>
    <property type="match status" value="1"/>
</dbReference>
<dbReference type="PANTHER" id="PTHR48106">
    <property type="entry name" value="QUINONE OXIDOREDUCTASE PIG3-RELATED"/>
    <property type="match status" value="1"/>
</dbReference>
<protein>
    <submittedName>
        <fullName evidence="4">NAD(P)H-quinone oxidoreductase</fullName>
    </submittedName>
</protein>
<accession>A0A7G7G9T7</accession>
<evidence type="ECO:0000256" key="1">
    <source>
        <dbReference type="ARBA" id="ARBA00022857"/>
    </source>
</evidence>
<dbReference type="EMBL" id="CP055156">
    <property type="protein sequence ID" value="QNF33921.1"/>
    <property type="molecule type" value="Genomic_DNA"/>
</dbReference>
<gene>
    <name evidence="4" type="ORF">HUW51_14755</name>
</gene>
<keyword evidence="1" id="KW-0521">NADP</keyword>
<dbReference type="InterPro" id="IPR020843">
    <property type="entry name" value="ER"/>
</dbReference>
<dbReference type="Proteomes" id="UP000515237">
    <property type="component" value="Chromosome"/>
</dbReference>
<evidence type="ECO:0000313" key="4">
    <source>
        <dbReference type="EMBL" id="QNF33921.1"/>
    </source>
</evidence>
<dbReference type="SUPFAM" id="SSF50129">
    <property type="entry name" value="GroES-like"/>
    <property type="match status" value="1"/>
</dbReference>
<feature type="domain" description="Enoyl reductase (ER)" evidence="3">
    <location>
        <begin position="10"/>
        <end position="320"/>
    </location>
</feature>
<dbReference type="SMART" id="SM00829">
    <property type="entry name" value="PKS_ER"/>
    <property type="match status" value="1"/>
</dbReference>
<dbReference type="InterPro" id="IPR014189">
    <property type="entry name" value="Quinone_OxRdtase_PIG3"/>
</dbReference>
<evidence type="ECO:0000256" key="2">
    <source>
        <dbReference type="ARBA" id="ARBA00023002"/>
    </source>
</evidence>
<dbReference type="NCBIfam" id="TIGR02824">
    <property type="entry name" value="quinone_pig3"/>
    <property type="match status" value="1"/>
</dbReference>
<reference evidence="4 5" key="1">
    <citation type="journal article" date="2018" name="Int. J. Syst. Evol. Microbiol.">
        <title>Adhaeribacter swui sp. nov., isolated from wet mud.</title>
        <authorList>
            <person name="Kim D.U."/>
            <person name="Kim K.W."/>
            <person name="Kang M.S."/>
            <person name="Kim J.Y."/>
            <person name="Jang J.H."/>
            <person name="Kim M.K."/>
        </authorList>
    </citation>
    <scope>NUCLEOTIDE SEQUENCE [LARGE SCALE GENOMIC DNA]</scope>
    <source>
        <strain evidence="4 5">KCTC 52873</strain>
    </source>
</reference>
<dbReference type="RefSeq" id="WP_185270403.1">
    <property type="nucleotide sequence ID" value="NZ_CP055156.1"/>
</dbReference>
<dbReference type="PANTHER" id="PTHR48106:SF8">
    <property type="entry name" value="OS02G0805600 PROTEIN"/>
    <property type="match status" value="1"/>
</dbReference>
<name>A0A7G7G9T7_9BACT</name>
<dbReference type="CDD" id="cd05276">
    <property type="entry name" value="p53_inducible_oxidoreductase"/>
    <property type="match status" value="1"/>
</dbReference>
<dbReference type="KEGG" id="aswu:HUW51_14755"/>
<dbReference type="Pfam" id="PF13602">
    <property type="entry name" value="ADH_zinc_N_2"/>
    <property type="match status" value="1"/>
</dbReference>
<proteinExistence type="predicted"/>
<evidence type="ECO:0000313" key="5">
    <source>
        <dbReference type="Proteomes" id="UP000515237"/>
    </source>
</evidence>
<keyword evidence="5" id="KW-1185">Reference proteome</keyword>
<dbReference type="GO" id="GO:0016651">
    <property type="term" value="F:oxidoreductase activity, acting on NAD(P)H"/>
    <property type="evidence" value="ECO:0007669"/>
    <property type="project" value="TreeGrafter"/>
</dbReference>
<dbReference type="GO" id="GO:0070402">
    <property type="term" value="F:NADPH binding"/>
    <property type="evidence" value="ECO:0007669"/>
    <property type="project" value="TreeGrafter"/>
</dbReference>
<dbReference type="InterPro" id="IPR036291">
    <property type="entry name" value="NAD(P)-bd_dom_sf"/>
</dbReference>
<organism evidence="4 5">
    <name type="scientific">Adhaeribacter swui</name>
    <dbReference type="NCBI Taxonomy" id="2086471"/>
    <lineage>
        <taxon>Bacteria</taxon>
        <taxon>Pseudomonadati</taxon>
        <taxon>Bacteroidota</taxon>
        <taxon>Cytophagia</taxon>
        <taxon>Cytophagales</taxon>
        <taxon>Hymenobacteraceae</taxon>
        <taxon>Adhaeribacter</taxon>
    </lineage>
</organism>
<dbReference type="Gene3D" id="3.40.50.720">
    <property type="entry name" value="NAD(P)-binding Rossmann-like Domain"/>
    <property type="match status" value="1"/>
</dbReference>
<dbReference type="AlphaFoldDB" id="A0A7G7G9T7"/>